<proteinExistence type="predicted"/>
<dbReference type="AlphaFoldDB" id="A0AAD1UCB3"/>
<keyword evidence="1" id="KW-0472">Membrane</keyword>
<protein>
    <submittedName>
        <fullName evidence="2">Uncharacterized protein</fullName>
    </submittedName>
</protein>
<keyword evidence="3" id="KW-1185">Reference proteome</keyword>
<reference evidence="2" key="1">
    <citation type="submission" date="2023-07" db="EMBL/GenBank/DDBJ databases">
        <authorList>
            <consortium name="AG Swart"/>
            <person name="Singh M."/>
            <person name="Singh A."/>
            <person name="Seah K."/>
            <person name="Emmerich C."/>
        </authorList>
    </citation>
    <scope>NUCLEOTIDE SEQUENCE</scope>
    <source>
        <strain evidence="2">DP1</strain>
    </source>
</reference>
<organism evidence="2 3">
    <name type="scientific">Euplotes crassus</name>
    <dbReference type="NCBI Taxonomy" id="5936"/>
    <lineage>
        <taxon>Eukaryota</taxon>
        <taxon>Sar</taxon>
        <taxon>Alveolata</taxon>
        <taxon>Ciliophora</taxon>
        <taxon>Intramacronucleata</taxon>
        <taxon>Spirotrichea</taxon>
        <taxon>Hypotrichia</taxon>
        <taxon>Euplotida</taxon>
        <taxon>Euplotidae</taxon>
        <taxon>Moneuplotes</taxon>
    </lineage>
</organism>
<comment type="caution">
    <text evidence="2">The sequence shown here is derived from an EMBL/GenBank/DDBJ whole genome shotgun (WGS) entry which is preliminary data.</text>
</comment>
<feature type="transmembrane region" description="Helical" evidence="1">
    <location>
        <begin position="208"/>
        <end position="232"/>
    </location>
</feature>
<evidence type="ECO:0000313" key="2">
    <source>
        <dbReference type="EMBL" id="CAI2366533.1"/>
    </source>
</evidence>
<sequence>MERRDQHTESCEGRTGVDNKDAREVKNQCRYQEGLWKNFDILLSKYLKISQILILLILFLIPVKGEDILKSSDLSEQDSYLCGTQIYKLDNEQSGHKIGFGGADAVNGCWIKVKVSEEVYEGVGVEIFGITGEGVLEFYVRRSEEDYMMIRRFDSLGKVTYQGGDLEVMKEEDIGIELLFIPIFENVGKIGARVSGIEKPKDARISTWAIVGIILGGACGICIIAAGIRVIYQYYKAKVQRINHRKVHSEVQDIQRNIQNQSHNIEDQSVSFEQVACYNNYLIYKEGQNPSKPDKPTKKPAFQSSHMDYDQMHTGNIISLSTFKPSRSPTEDLQMLSQIGLIRLD</sequence>
<evidence type="ECO:0000256" key="1">
    <source>
        <dbReference type="SAM" id="Phobius"/>
    </source>
</evidence>
<keyword evidence="1" id="KW-0812">Transmembrane</keyword>
<dbReference type="EMBL" id="CAMPGE010007618">
    <property type="protein sequence ID" value="CAI2366533.1"/>
    <property type="molecule type" value="Genomic_DNA"/>
</dbReference>
<feature type="transmembrane region" description="Helical" evidence="1">
    <location>
        <begin position="46"/>
        <end position="63"/>
    </location>
</feature>
<dbReference type="Proteomes" id="UP001295684">
    <property type="component" value="Unassembled WGS sequence"/>
</dbReference>
<name>A0AAD1UCB3_EUPCR</name>
<gene>
    <name evidence="2" type="ORF">ECRASSUSDP1_LOCUS7806</name>
</gene>
<keyword evidence="1" id="KW-1133">Transmembrane helix</keyword>
<accession>A0AAD1UCB3</accession>
<evidence type="ECO:0000313" key="3">
    <source>
        <dbReference type="Proteomes" id="UP001295684"/>
    </source>
</evidence>